<dbReference type="EMBL" id="QPJT01000017">
    <property type="protein sequence ID" value="RCX13526.1"/>
    <property type="molecule type" value="Genomic_DNA"/>
</dbReference>
<dbReference type="Proteomes" id="UP000253034">
    <property type="component" value="Unassembled WGS sequence"/>
</dbReference>
<evidence type="ECO:0000256" key="1">
    <source>
        <dbReference type="ARBA" id="ARBA00023015"/>
    </source>
</evidence>
<dbReference type="InterPro" id="IPR003313">
    <property type="entry name" value="AraC-bd"/>
</dbReference>
<dbReference type="InterPro" id="IPR011051">
    <property type="entry name" value="RmlC_Cupin_sf"/>
</dbReference>
<dbReference type="SUPFAM" id="SSF51182">
    <property type="entry name" value="RmlC-like cupins"/>
    <property type="match status" value="1"/>
</dbReference>
<comment type="caution">
    <text evidence="5">The sequence shown here is derived from an EMBL/GenBank/DDBJ whole genome shotgun (WGS) entry which is preliminary data.</text>
</comment>
<evidence type="ECO:0000256" key="3">
    <source>
        <dbReference type="ARBA" id="ARBA00023163"/>
    </source>
</evidence>
<dbReference type="Pfam" id="PF12833">
    <property type="entry name" value="HTH_18"/>
    <property type="match status" value="1"/>
</dbReference>
<dbReference type="InterPro" id="IPR009057">
    <property type="entry name" value="Homeodomain-like_sf"/>
</dbReference>
<dbReference type="CDD" id="cd02208">
    <property type="entry name" value="cupin_RmlC-like"/>
    <property type="match status" value="1"/>
</dbReference>
<keyword evidence="3" id="KW-0804">Transcription</keyword>
<dbReference type="Pfam" id="PF02311">
    <property type="entry name" value="AraC_binding"/>
    <property type="match status" value="1"/>
</dbReference>
<dbReference type="PANTHER" id="PTHR43280">
    <property type="entry name" value="ARAC-FAMILY TRANSCRIPTIONAL REGULATOR"/>
    <property type="match status" value="1"/>
</dbReference>
<dbReference type="SMART" id="SM00342">
    <property type="entry name" value="HTH_ARAC"/>
    <property type="match status" value="1"/>
</dbReference>
<proteinExistence type="predicted"/>
<dbReference type="InterPro" id="IPR018060">
    <property type="entry name" value="HTH_AraC"/>
</dbReference>
<dbReference type="Gene3D" id="1.10.10.60">
    <property type="entry name" value="Homeodomain-like"/>
    <property type="match status" value="2"/>
</dbReference>
<sequence>MERAYVKTPLNSVLEINKIISLHYFEYVKDFKGIFEEHDFWEIVYVDFGEVEAVADGKHHILQQGQAIFHRPWELHNIYATGSFASVFIVSFDCFNQAMLFFERKILMLNNDERNLIAGILREGRLVFNEPFDIMEQTELIKKPNTVFGAEQMLKTQLEQLLISLTRSAAREGQSTSTTTRIQLLNEQHIVDTVISFLVENVYGSISLDEICMHLSFSKSYIEMLFKKATGGGVIKYFNKIKVNEAKRLISEGKYSFTQIAEMLNFSSIHYFSRIFKQHTCMTPTGYEKSVKARSLL</sequence>
<dbReference type="AlphaFoldDB" id="A0A369AZB6"/>
<evidence type="ECO:0000259" key="4">
    <source>
        <dbReference type="PROSITE" id="PS01124"/>
    </source>
</evidence>
<keyword evidence="6" id="KW-1185">Reference proteome</keyword>
<dbReference type="GO" id="GO:0003700">
    <property type="term" value="F:DNA-binding transcription factor activity"/>
    <property type="evidence" value="ECO:0007669"/>
    <property type="project" value="InterPro"/>
</dbReference>
<keyword evidence="1" id="KW-0805">Transcription regulation</keyword>
<dbReference type="PANTHER" id="PTHR43280:SF2">
    <property type="entry name" value="HTH-TYPE TRANSCRIPTIONAL REGULATOR EXSA"/>
    <property type="match status" value="1"/>
</dbReference>
<protein>
    <submittedName>
        <fullName evidence="5">AraC-like DNA-binding protein</fullName>
    </submittedName>
</protein>
<name>A0A369AZB6_9FIRM</name>
<accession>A0A369AZB6</accession>
<evidence type="ECO:0000313" key="5">
    <source>
        <dbReference type="EMBL" id="RCX13526.1"/>
    </source>
</evidence>
<organism evidence="5 6">
    <name type="scientific">Anaerobacterium chartisolvens</name>
    <dbReference type="NCBI Taxonomy" id="1297424"/>
    <lineage>
        <taxon>Bacteria</taxon>
        <taxon>Bacillati</taxon>
        <taxon>Bacillota</taxon>
        <taxon>Clostridia</taxon>
        <taxon>Eubacteriales</taxon>
        <taxon>Oscillospiraceae</taxon>
        <taxon>Anaerobacterium</taxon>
    </lineage>
</organism>
<dbReference type="GO" id="GO:0043565">
    <property type="term" value="F:sequence-specific DNA binding"/>
    <property type="evidence" value="ECO:0007669"/>
    <property type="project" value="InterPro"/>
</dbReference>
<evidence type="ECO:0000256" key="2">
    <source>
        <dbReference type="ARBA" id="ARBA00023125"/>
    </source>
</evidence>
<dbReference type="OrthoDB" id="249627at2"/>
<gene>
    <name evidence="5" type="ORF">DFR58_11766</name>
</gene>
<keyword evidence="2 5" id="KW-0238">DNA-binding</keyword>
<dbReference type="SUPFAM" id="SSF46689">
    <property type="entry name" value="Homeodomain-like"/>
    <property type="match status" value="2"/>
</dbReference>
<reference evidence="5 6" key="1">
    <citation type="submission" date="2018-07" db="EMBL/GenBank/DDBJ databases">
        <title>Genomic Encyclopedia of Type Strains, Phase IV (KMG-IV): sequencing the most valuable type-strain genomes for metagenomic binning, comparative biology and taxonomic classification.</title>
        <authorList>
            <person name="Goeker M."/>
        </authorList>
    </citation>
    <scope>NUCLEOTIDE SEQUENCE [LARGE SCALE GENOMIC DNA]</scope>
    <source>
        <strain evidence="5 6">DSM 27016</strain>
    </source>
</reference>
<evidence type="ECO:0000313" key="6">
    <source>
        <dbReference type="Proteomes" id="UP000253034"/>
    </source>
</evidence>
<dbReference type="RefSeq" id="WP_114298580.1">
    <property type="nucleotide sequence ID" value="NZ_QPJT01000017.1"/>
</dbReference>
<dbReference type="Gene3D" id="2.60.120.10">
    <property type="entry name" value="Jelly Rolls"/>
    <property type="match status" value="1"/>
</dbReference>
<dbReference type="PROSITE" id="PS01124">
    <property type="entry name" value="HTH_ARAC_FAMILY_2"/>
    <property type="match status" value="1"/>
</dbReference>
<feature type="domain" description="HTH araC/xylS-type" evidence="4">
    <location>
        <begin position="192"/>
        <end position="290"/>
    </location>
</feature>
<dbReference type="InterPro" id="IPR014710">
    <property type="entry name" value="RmlC-like_jellyroll"/>
</dbReference>